<feature type="transmembrane region" description="Helical" evidence="6">
    <location>
        <begin position="331"/>
        <end position="348"/>
    </location>
</feature>
<feature type="transmembrane region" description="Helical" evidence="6">
    <location>
        <begin position="47"/>
        <end position="71"/>
    </location>
</feature>
<evidence type="ECO:0000313" key="7">
    <source>
        <dbReference type="EMBL" id="KKK54626.1"/>
    </source>
</evidence>
<accession>A0A0F8Z3H6</accession>
<dbReference type="Gene3D" id="1.20.1740.10">
    <property type="entry name" value="Amino acid/polyamine transporter I"/>
    <property type="match status" value="1"/>
</dbReference>
<feature type="transmembrane region" description="Helical" evidence="6">
    <location>
        <begin position="15"/>
        <end position="35"/>
    </location>
</feature>
<protein>
    <recommendedName>
        <fullName evidence="8">Amino acid permease/ SLC12A domain-containing protein</fullName>
    </recommendedName>
</protein>
<dbReference type="PANTHER" id="PTHR42770">
    <property type="entry name" value="AMINO ACID TRANSPORTER-RELATED"/>
    <property type="match status" value="1"/>
</dbReference>
<feature type="non-terminal residue" evidence="7">
    <location>
        <position position="349"/>
    </location>
</feature>
<proteinExistence type="predicted"/>
<dbReference type="InterPro" id="IPR050367">
    <property type="entry name" value="APC_superfamily"/>
</dbReference>
<feature type="transmembrane region" description="Helical" evidence="6">
    <location>
        <begin position="261"/>
        <end position="284"/>
    </location>
</feature>
<feature type="non-terminal residue" evidence="7">
    <location>
        <position position="1"/>
    </location>
</feature>
<dbReference type="Pfam" id="PF13520">
    <property type="entry name" value="AA_permease_2"/>
    <property type="match status" value="1"/>
</dbReference>
<reference evidence="7" key="1">
    <citation type="journal article" date="2015" name="Nature">
        <title>Complex archaea that bridge the gap between prokaryotes and eukaryotes.</title>
        <authorList>
            <person name="Spang A."/>
            <person name="Saw J.H."/>
            <person name="Jorgensen S.L."/>
            <person name="Zaremba-Niedzwiedzka K."/>
            <person name="Martijn J."/>
            <person name="Lind A.E."/>
            <person name="van Eijk R."/>
            <person name="Schleper C."/>
            <person name="Guy L."/>
            <person name="Ettema T.J."/>
        </authorList>
    </citation>
    <scope>NUCLEOTIDE SEQUENCE</scope>
</reference>
<dbReference type="GO" id="GO:0022857">
    <property type="term" value="F:transmembrane transporter activity"/>
    <property type="evidence" value="ECO:0007669"/>
    <property type="project" value="InterPro"/>
</dbReference>
<keyword evidence="3 6" id="KW-0812">Transmembrane</keyword>
<dbReference type="PIRSF" id="PIRSF006060">
    <property type="entry name" value="AA_transporter"/>
    <property type="match status" value="1"/>
</dbReference>
<comment type="caution">
    <text evidence="7">The sequence shown here is derived from an EMBL/GenBank/DDBJ whole genome shotgun (WGS) entry which is preliminary data.</text>
</comment>
<dbReference type="PANTHER" id="PTHR42770:SF11">
    <property type="entry name" value="INNER MEMBRANE TRANSPORT PROTEIN YBAT"/>
    <property type="match status" value="1"/>
</dbReference>
<evidence type="ECO:0000256" key="2">
    <source>
        <dbReference type="ARBA" id="ARBA00022475"/>
    </source>
</evidence>
<evidence type="ECO:0000256" key="1">
    <source>
        <dbReference type="ARBA" id="ARBA00004651"/>
    </source>
</evidence>
<dbReference type="GO" id="GO:0005886">
    <property type="term" value="C:plasma membrane"/>
    <property type="evidence" value="ECO:0007669"/>
    <property type="project" value="UniProtKB-SubCell"/>
</dbReference>
<sequence>NYLAVFWEPLGEWPVNSIFGIGVVLFLTVINVIGVQESSRVNIMMAVVDLLTQAMLVVLGLVLVLSIGVLIDNVIHPGGVMENISLGTAPTWDRFILGIAISMIAFTGIETVSNLAEETKNPTKNIPRSVFSVFAVVLVMYTLIPVVALSAMPVEQVDGRFVTELSEEFINDPVLGIVEKLGVGFTSILRVWVGIMAATILFIAANAGMLGMSRLAYSMGQNRDLPPAVSRLHPTRRTPATAIVVFGLLSALLIIPGRLEILAAAYVFGAMLSFTFAHASIIGLRGREPGMARPFRIPVNLRLRGRAIPVTAVLGGAATLFAWFVVVATQTWGWVIGFSWLGLGLLVYL</sequence>
<evidence type="ECO:0008006" key="8">
    <source>
        <dbReference type="Google" id="ProtNLM"/>
    </source>
</evidence>
<dbReference type="InterPro" id="IPR002293">
    <property type="entry name" value="AA/rel_permease1"/>
</dbReference>
<feature type="transmembrane region" description="Helical" evidence="6">
    <location>
        <begin position="305"/>
        <end position="325"/>
    </location>
</feature>
<evidence type="ECO:0000256" key="6">
    <source>
        <dbReference type="SAM" id="Phobius"/>
    </source>
</evidence>
<organism evidence="7">
    <name type="scientific">marine sediment metagenome</name>
    <dbReference type="NCBI Taxonomy" id="412755"/>
    <lineage>
        <taxon>unclassified sequences</taxon>
        <taxon>metagenomes</taxon>
        <taxon>ecological metagenomes</taxon>
    </lineage>
</organism>
<dbReference type="EMBL" id="LAZR01065903">
    <property type="protein sequence ID" value="KKK54626.1"/>
    <property type="molecule type" value="Genomic_DNA"/>
</dbReference>
<gene>
    <name evidence="7" type="ORF">LCGC14_3082820</name>
</gene>
<feature type="transmembrane region" description="Helical" evidence="6">
    <location>
        <begin position="238"/>
        <end position="255"/>
    </location>
</feature>
<comment type="subcellular location">
    <subcellularLocation>
        <location evidence="1">Cell membrane</location>
        <topology evidence="1">Multi-pass membrane protein</topology>
    </subcellularLocation>
</comment>
<keyword evidence="5 6" id="KW-0472">Membrane</keyword>
<evidence type="ECO:0000256" key="3">
    <source>
        <dbReference type="ARBA" id="ARBA00022692"/>
    </source>
</evidence>
<evidence type="ECO:0000256" key="4">
    <source>
        <dbReference type="ARBA" id="ARBA00022989"/>
    </source>
</evidence>
<keyword evidence="2" id="KW-1003">Cell membrane</keyword>
<dbReference type="AlphaFoldDB" id="A0A0F8Z3H6"/>
<name>A0A0F8Z3H6_9ZZZZ</name>
<feature type="transmembrane region" description="Helical" evidence="6">
    <location>
        <begin position="91"/>
        <end position="109"/>
    </location>
</feature>
<keyword evidence="4 6" id="KW-1133">Transmembrane helix</keyword>
<feature type="transmembrane region" description="Helical" evidence="6">
    <location>
        <begin position="191"/>
        <end position="217"/>
    </location>
</feature>
<evidence type="ECO:0000256" key="5">
    <source>
        <dbReference type="ARBA" id="ARBA00023136"/>
    </source>
</evidence>
<feature type="transmembrane region" description="Helical" evidence="6">
    <location>
        <begin position="130"/>
        <end position="152"/>
    </location>
</feature>